<sequence>MVVYYVRYRHFLIHTKRNVYHRNLMPHRKYASVIPFLKSPLLTALLNMRISFCKIASVIFSRSGKIFPK</sequence>
<dbReference type="WBParaSite" id="ALUE_0000174201-mRNA-1">
    <property type="protein sequence ID" value="ALUE_0000174201-mRNA-1"/>
    <property type="gene ID" value="ALUE_0000174201"/>
</dbReference>
<dbReference type="Proteomes" id="UP000036681">
    <property type="component" value="Unplaced"/>
</dbReference>
<proteinExistence type="predicted"/>
<accession>A0A0M3HJP7</accession>
<evidence type="ECO:0000313" key="1">
    <source>
        <dbReference type="Proteomes" id="UP000036681"/>
    </source>
</evidence>
<reference evidence="2" key="1">
    <citation type="submission" date="2017-02" db="UniProtKB">
        <authorList>
            <consortium name="WormBaseParasite"/>
        </authorList>
    </citation>
    <scope>IDENTIFICATION</scope>
</reference>
<dbReference type="AlphaFoldDB" id="A0A0M3HJP7"/>
<protein>
    <submittedName>
        <fullName evidence="2">Uncharacterized protein</fullName>
    </submittedName>
</protein>
<name>A0A0M3HJP7_ASCLU</name>
<organism evidence="1 2">
    <name type="scientific">Ascaris lumbricoides</name>
    <name type="common">Giant roundworm</name>
    <dbReference type="NCBI Taxonomy" id="6252"/>
    <lineage>
        <taxon>Eukaryota</taxon>
        <taxon>Metazoa</taxon>
        <taxon>Ecdysozoa</taxon>
        <taxon>Nematoda</taxon>
        <taxon>Chromadorea</taxon>
        <taxon>Rhabditida</taxon>
        <taxon>Spirurina</taxon>
        <taxon>Ascaridomorpha</taxon>
        <taxon>Ascaridoidea</taxon>
        <taxon>Ascarididae</taxon>
        <taxon>Ascaris</taxon>
    </lineage>
</organism>
<keyword evidence="1" id="KW-1185">Reference proteome</keyword>
<evidence type="ECO:0000313" key="2">
    <source>
        <dbReference type="WBParaSite" id="ALUE_0000174201-mRNA-1"/>
    </source>
</evidence>